<proteinExistence type="predicted"/>
<dbReference type="InterPro" id="IPR025110">
    <property type="entry name" value="AMP-bd_C"/>
</dbReference>
<dbReference type="PROSITE" id="PS00455">
    <property type="entry name" value="AMP_BINDING"/>
    <property type="match status" value="1"/>
</dbReference>
<dbReference type="RefSeq" id="WP_245757160.1">
    <property type="nucleotide sequence ID" value="NZ_FNON01000001.1"/>
</dbReference>
<dbReference type="InterPro" id="IPR000873">
    <property type="entry name" value="AMP-dep_synth/lig_dom"/>
</dbReference>
<sequence length="455" mass="49016">MSGMTELLRGLFDAHPGDLPYLAHGDDIRTRARVRTEVAQEAAVFAGCGIREGSTVMLQVPPSYTQVQAMLALWSLGAQVMLVDHRFKPAEVDAIRATAHPEFTVRGGVAGQTPSFAREYELITRHHRTGLPAATAHRLVQFSSGSTGTPKVIGRTPDSLAEEIDRFTRIDGMPRAGERVLLLSSTAHSFGLIAGLLHSLRAGVTAVFADRVSAKDILAAASRHDVHHLFGTPFHYELVSTAARLPPLPSLRAAVSGGEIMDPATAKRFEDRFGFAVGESYGTTETGVVAMDVSGSMRPSVGRACPGVRMRVLDGELEVHLPDGSPYLHPVPGDRYRDGWLRTRDRAEIGDDGGLLLFGRGDSLVVIGGLKVDLGEVETVLRGHSGVLDAVVVHDGLTEAYVTGTASESELLAWCRDRLADYKLPRRIRVLAELPRTPNGKLVRRGEVLRGAVPA</sequence>
<dbReference type="Gene3D" id="3.40.50.12780">
    <property type="entry name" value="N-terminal domain of ligase-like"/>
    <property type="match status" value="1"/>
</dbReference>
<dbReference type="EMBL" id="FNON01000001">
    <property type="protein sequence ID" value="SDW62389.1"/>
    <property type="molecule type" value="Genomic_DNA"/>
</dbReference>
<dbReference type="PANTHER" id="PTHR43767:SF10">
    <property type="entry name" value="SURFACTIN SYNTHASE SUBUNIT 1"/>
    <property type="match status" value="1"/>
</dbReference>
<dbReference type="GO" id="GO:0016877">
    <property type="term" value="F:ligase activity, forming carbon-sulfur bonds"/>
    <property type="evidence" value="ECO:0007669"/>
    <property type="project" value="UniProtKB-ARBA"/>
</dbReference>
<accession>A0A1H2V351</accession>
<dbReference type="STRING" id="589385.SAMN05421504_1011079"/>
<dbReference type="InterPro" id="IPR045851">
    <property type="entry name" value="AMP-bd_C_sf"/>
</dbReference>
<name>A0A1H2V351_9PSEU</name>
<dbReference type="Gene3D" id="3.30.300.30">
    <property type="match status" value="1"/>
</dbReference>
<dbReference type="InterPro" id="IPR020845">
    <property type="entry name" value="AMP-binding_CS"/>
</dbReference>
<keyword evidence="3" id="KW-0436">Ligase</keyword>
<evidence type="ECO:0000259" key="1">
    <source>
        <dbReference type="Pfam" id="PF00501"/>
    </source>
</evidence>
<dbReference type="PANTHER" id="PTHR43767">
    <property type="entry name" value="LONG-CHAIN-FATTY-ACID--COA LIGASE"/>
    <property type="match status" value="1"/>
</dbReference>
<dbReference type="SUPFAM" id="SSF56801">
    <property type="entry name" value="Acetyl-CoA synthetase-like"/>
    <property type="match status" value="1"/>
</dbReference>
<protein>
    <submittedName>
        <fullName evidence="3">Acyl-CoA synthetase (AMP-forming)/AMP-acid ligase II</fullName>
    </submittedName>
</protein>
<reference evidence="3 4" key="1">
    <citation type="submission" date="2016-10" db="EMBL/GenBank/DDBJ databases">
        <authorList>
            <person name="de Groot N.N."/>
        </authorList>
    </citation>
    <scope>NUCLEOTIDE SEQUENCE [LARGE SCALE GENOMIC DNA]</scope>
    <source>
        <strain evidence="3 4">CPCC 202699</strain>
    </source>
</reference>
<evidence type="ECO:0000313" key="4">
    <source>
        <dbReference type="Proteomes" id="UP000199515"/>
    </source>
</evidence>
<feature type="domain" description="AMP-binding enzyme C-terminal" evidence="2">
    <location>
        <begin position="376"/>
        <end position="441"/>
    </location>
</feature>
<evidence type="ECO:0000313" key="3">
    <source>
        <dbReference type="EMBL" id="SDW62389.1"/>
    </source>
</evidence>
<dbReference type="Pfam" id="PF13193">
    <property type="entry name" value="AMP-binding_C"/>
    <property type="match status" value="1"/>
</dbReference>
<dbReference type="AlphaFoldDB" id="A0A1H2V351"/>
<dbReference type="InterPro" id="IPR050237">
    <property type="entry name" value="ATP-dep_AMP-bd_enzyme"/>
</dbReference>
<feature type="domain" description="AMP-dependent synthetase/ligase" evidence="1">
    <location>
        <begin position="18"/>
        <end position="324"/>
    </location>
</feature>
<evidence type="ECO:0000259" key="2">
    <source>
        <dbReference type="Pfam" id="PF13193"/>
    </source>
</evidence>
<dbReference type="Pfam" id="PF00501">
    <property type="entry name" value="AMP-binding"/>
    <property type="match status" value="1"/>
</dbReference>
<keyword evidence="4" id="KW-1185">Reference proteome</keyword>
<gene>
    <name evidence="3" type="ORF">SAMN05421504_1011079</name>
</gene>
<dbReference type="Proteomes" id="UP000199515">
    <property type="component" value="Unassembled WGS sequence"/>
</dbReference>
<organism evidence="3 4">
    <name type="scientific">Amycolatopsis xylanica</name>
    <dbReference type="NCBI Taxonomy" id="589385"/>
    <lineage>
        <taxon>Bacteria</taxon>
        <taxon>Bacillati</taxon>
        <taxon>Actinomycetota</taxon>
        <taxon>Actinomycetes</taxon>
        <taxon>Pseudonocardiales</taxon>
        <taxon>Pseudonocardiaceae</taxon>
        <taxon>Amycolatopsis</taxon>
    </lineage>
</organism>
<dbReference type="CDD" id="cd04433">
    <property type="entry name" value="AFD_class_I"/>
    <property type="match status" value="1"/>
</dbReference>
<dbReference type="InterPro" id="IPR042099">
    <property type="entry name" value="ANL_N_sf"/>
</dbReference>